<dbReference type="InterPro" id="IPR016181">
    <property type="entry name" value="Acyl_CoA_acyltransferase"/>
</dbReference>
<dbReference type="PANTHER" id="PTHR43420:SF12">
    <property type="entry name" value="N-ACETYLTRANSFERASE DOMAIN-CONTAINING PROTEIN"/>
    <property type="match status" value="1"/>
</dbReference>
<keyword evidence="1 4" id="KW-0808">Transferase</keyword>
<dbReference type="Gene3D" id="3.40.630.30">
    <property type="match status" value="2"/>
</dbReference>
<dbReference type="EC" id="2.3.1.-" evidence="4"/>
<feature type="domain" description="N-acetyltransferase" evidence="3">
    <location>
        <begin position="11"/>
        <end position="175"/>
    </location>
</feature>
<dbReference type="Pfam" id="PF00583">
    <property type="entry name" value="Acetyltransf_1"/>
    <property type="match status" value="2"/>
</dbReference>
<accession>A0ABZ2QUV7</accession>
<organism evidence="4 5">
    <name type="scientific">Streptomyces sirii</name>
    <dbReference type="NCBI Taxonomy" id="3127701"/>
    <lineage>
        <taxon>Bacteria</taxon>
        <taxon>Bacillati</taxon>
        <taxon>Actinomycetota</taxon>
        <taxon>Actinomycetes</taxon>
        <taxon>Kitasatosporales</taxon>
        <taxon>Streptomycetaceae</taxon>
        <taxon>Streptomyces</taxon>
    </lineage>
</organism>
<dbReference type="GO" id="GO:0016746">
    <property type="term" value="F:acyltransferase activity"/>
    <property type="evidence" value="ECO:0007669"/>
    <property type="project" value="UniProtKB-KW"/>
</dbReference>
<evidence type="ECO:0000259" key="3">
    <source>
        <dbReference type="PROSITE" id="PS51186"/>
    </source>
</evidence>
<dbReference type="InterPro" id="IPR000182">
    <property type="entry name" value="GNAT_dom"/>
</dbReference>
<keyword evidence="5" id="KW-1185">Reference proteome</keyword>
<dbReference type="PANTHER" id="PTHR43420">
    <property type="entry name" value="ACETYLTRANSFERASE"/>
    <property type="match status" value="1"/>
</dbReference>
<dbReference type="Proteomes" id="UP001626628">
    <property type="component" value="Chromosome"/>
</dbReference>
<evidence type="ECO:0000313" key="4">
    <source>
        <dbReference type="EMBL" id="WXK78667.1"/>
    </source>
</evidence>
<proteinExistence type="predicted"/>
<dbReference type="InterPro" id="IPR050680">
    <property type="entry name" value="YpeA/RimI_acetyltransf"/>
</dbReference>
<sequence length="326" mass="35689">MSATVATGPRPALRPFRRGDGPSLLAAWARSAPDDPISAARFRTLVLLDPHFDAEGLRVADLGGRVVGAAYAVRRRTPLAGGDPEPADGWILFFFVDPPHRRAGLGRRLLTDALDWLRGHGRTRIGFAPYTPNYVLPGLDRAAYPEADRLLTALGFRVRYEAAAMDRSLIGYRVPDAVRRHQQSLEARGFGFGTPCDDDLVDLVPLAAEEFTPDWARAIRQCLAGGAPLDRIVIARAPDGRLAGWAMHGAYDGMTERFGPFGVRQELRGTGLGKVLLHLTLERMRALGVHGAWFLWTGEASPAGHLYRASGFTTTRTFAVLEWEAE</sequence>
<evidence type="ECO:0000256" key="1">
    <source>
        <dbReference type="ARBA" id="ARBA00022679"/>
    </source>
</evidence>
<dbReference type="PROSITE" id="PS51186">
    <property type="entry name" value="GNAT"/>
    <property type="match status" value="2"/>
</dbReference>
<name>A0ABZ2QUV7_9ACTN</name>
<dbReference type="CDD" id="cd04301">
    <property type="entry name" value="NAT_SF"/>
    <property type="match status" value="2"/>
</dbReference>
<evidence type="ECO:0000256" key="2">
    <source>
        <dbReference type="ARBA" id="ARBA00023315"/>
    </source>
</evidence>
<evidence type="ECO:0000313" key="5">
    <source>
        <dbReference type="Proteomes" id="UP001626628"/>
    </source>
</evidence>
<dbReference type="SUPFAM" id="SSF55729">
    <property type="entry name" value="Acyl-CoA N-acyltransferases (Nat)"/>
    <property type="match status" value="2"/>
</dbReference>
<gene>
    <name evidence="4" type="ORF">WAB15_23245</name>
</gene>
<dbReference type="EMBL" id="CP147982">
    <property type="protein sequence ID" value="WXK78667.1"/>
    <property type="molecule type" value="Genomic_DNA"/>
</dbReference>
<feature type="domain" description="N-acetyltransferase" evidence="3">
    <location>
        <begin position="185"/>
        <end position="326"/>
    </location>
</feature>
<dbReference type="RefSeq" id="WP_407287430.1">
    <property type="nucleotide sequence ID" value="NZ_CP147982.1"/>
</dbReference>
<reference evidence="4 5" key="1">
    <citation type="submission" date="2024-03" db="EMBL/GenBank/DDBJ databases">
        <title>The complete genome of Streptomyces sirii sp.nov.</title>
        <authorList>
            <person name="Zakalyukina Y.V."/>
            <person name="Belik A.R."/>
            <person name="Biryukov M.V."/>
            <person name="Baturina O.A."/>
            <person name="Kabilov M.R."/>
        </authorList>
    </citation>
    <scope>NUCLEOTIDE SEQUENCE [LARGE SCALE GENOMIC DNA]</scope>
    <source>
        <strain evidence="4 5">BP-8</strain>
    </source>
</reference>
<keyword evidence="2 4" id="KW-0012">Acyltransferase</keyword>
<protein>
    <submittedName>
        <fullName evidence="4">GNAT family N-acetyltransferase</fullName>
        <ecNumber evidence="4">2.3.1.-</ecNumber>
    </submittedName>
</protein>